<evidence type="ECO:0000256" key="3">
    <source>
        <dbReference type="ARBA" id="ARBA00022989"/>
    </source>
</evidence>
<dbReference type="EMBL" id="JBHUCX010000089">
    <property type="protein sequence ID" value="MFD1677193.1"/>
    <property type="molecule type" value="Genomic_DNA"/>
</dbReference>
<reference evidence="7" key="1">
    <citation type="journal article" date="2019" name="Int. J. Syst. Evol. Microbiol.">
        <title>The Global Catalogue of Microorganisms (GCM) 10K type strain sequencing project: providing services to taxonomists for standard genome sequencing and annotation.</title>
        <authorList>
            <consortium name="The Broad Institute Genomics Platform"/>
            <consortium name="The Broad Institute Genome Sequencing Center for Infectious Disease"/>
            <person name="Wu L."/>
            <person name="Ma J."/>
        </authorList>
    </citation>
    <scope>NUCLEOTIDE SEQUENCE [LARGE SCALE GENOMIC DNA]</scope>
    <source>
        <strain evidence="7">CGMCC 1.12286</strain>
    </source>
</reference>
<dbReference type="InterPro" id="IPR004710">
    <property type="entry name" value="Bilac:Na_transpt"/>
</dbReference>
<feature type="transmembrane region" description="Helical" evidence="5">
    <location>
        <begin position="194"/>
        <end position="214"/>
    </location>
</feature>
<proteinExistence type="predicted"/>
<dbReference type="InterPro" id="IPR038770">
    <property type="entry name" value="Na+/solute_symporter_sf"/>
</dbReference>
<dbReference type="PANTHER" id="PTHR10361:SF28">
    <property type="entry name" value="P3 PROTEIN-RELATED"/>
    <property type="match status" value="1"/>
</dbReference>
<feature type="transmembrane region" description="Helical" evidence="5">
    <location>
        <begin position="7"/>
        <end position="24"/>
    </location>
</feature>
<dbReference type="Gene3D" id="1.20.1530.20">
    <property type="match status" value="1"/>
</dbReference>
<dbReference type="Pfam" id="PF01758">
    <property type="entry name" value="SBF"/>
    <property type="match status" value="1"/>
</dbReference>
<feature type="transmembrane region" description="Helical" evidence="5">
    <location>
        <begin position="220"/>
        <end position="247"/>
    </location>
</feature>
<protein>
    <submittedName>
        <fullName evidence="6">Bile acid:sodium symporter family protein</fullName>
    </submittedName>
</protein>
<comment type="caution">
    <text evidence="6">The sequence shown here is derived from an EMBL/GenBank/DDBJ whole genome shotgun (WGS) entry which is preliminary data.</text>
</comment>
<dbReference type="PANTHER" id="PTHR10361">
    <property type="entry name" value="SODIUM-BILE ACID COTRANSPORTER"/>
    <property type="match status" value="1"/>
</dbReference>
<evidence type="ECO:0000256" key="1">
    <source>
        <dbReference type="ARBA" id="ARBA00004141"/>
    </source>
</evidence>
<dbReference type="InterPro" id="IPR002657">
    <property type="entry name" value="BilAc:Na_symport/Acr3"/>
</dbReference>
<feature type="transmembrane region" description="Helical" evidence="5">
    <location>
        <begin position="281"/>
        <end position="304"/>
    </location>
</feature>
<evidence type="ECO:0000256" key="5">
    <source>
        <dbReference type="SAM" id="Phobius"/>
    </source>
</evidence>
<keyword evidence="4 5" id="KW-0472">Membrane</keyword>
<feature type="transmembrane region" description="Helical" evidence="5">
    <location>
        <begin position="164"/>
        <end position="182"/>
    </location>
</feature>
<accession>A0ABW4JNI4</accession>
<dbReference type="Proteomes" id="UP001597079">
    <property type="component" value="Unassembled WGS sequence"/>
</dbReference>
<name>A0ABW4JNI4_9BACL</name>
<feature type="transmembrane region" description="Helical" evidence="5">
    <location>
        <begin position="30"/>
        <end position="52"/>
    </location>
</feature>
<keyword evidence="2 5" id="KW-0812">Transmembrane</keyword>
<organism evidence="6 7">
    <name type="scientific">Alicyclobacillus fodiniaquatilis</name>
    <dbReference type="NCBI Taxonomy" id="1661150"/>
    <lineage>
        <taxon>Bacteria</taxon>
        <taxon>Bacillati</taxon>
        <taxon>Bacillota</taxon>
        <taxon>Bacilli</taxon>
        <taxon>Bacillales</taxon>
        <taxon>Alicyclobacillaceae</taxon>
        <taxon>Alicyclobacillus</taxon>
    </lineage>
</organism>
<dbReference type="RefSeq" id="WP_377945109.1">
    <property type="nucleotide sequence ID" value="NZ_JBHUCX010000089.1"/>
</dbReference>
<evidence type="ECO:0000313" key="7">
    <source>
        <dbReference type="Proteomes" id="UP001597079"/>
    </source>
</evidence>
<evidence type="ECO:0000256" key="4">
    <source>
        <dbReference type="ARBA" id="ARBA00023136"/>
    </source>
</evidence>
<comment type="subcellular location">
    <subcellularLocation>
        <location evidence="1">Membrane</location>
        <topology evidence="1">Multi-pass membrane protein</topology>
    </subcellularLocation>
</comment>
<sequence length="337" mass="35757">MRLLTFVIAKLMPLWIVVVSLIAFHWSRTFISWSGISDDALGFVLFMMGMTLERQRLKQFLKRPIPPLLGSLGHWIIAPGVSVLLAWLFFGLHTQLANGIIMNGVVPSGSSSNLNTLVANGDLSLSVCMSGIDTLIAPLLTPALSKLFAGQGVHLAYLPFVLKTARIVFLPLVCGILLQIVAPKIQTWVRPMSSMLSALALYVVVIGIVAPASASVSAHAAILVPIFVCVILQILLQMGAGGLYARLLKFDSSTLRSELFEVGICNTALAAVLATDAFGPLAGVACMINVVCCLVIGSFAAVFLSRIPLRPSKSGQSSVLAGQSISDGDFVASPDNI</sequence>
<keyword evidence="3 5" id="KW-1133">Transmembrane helix</keyword>
<evidence type="ECO:0000256" key="2">
    <source>
        <dbReference type="ARBA" id="ARBA00022692"/>
    </source>
</evidence>
<evidence type="ECO:0000313" key="6">
    <source>
        <dbReference type="EMBL" id="MFD1677193.1"/>
    </source>
</evidence>
<feature type="transmembrane region" description="Helical" evidence="5">
    <location>
        <begin position="72"/>
        <end position="90"/>
    </location>
</feature>
<keyword evidence="7" id="KW-1185">Reference proteome</keyword>
<gene>
    <name evidence="6" type="ORF">ACFSB2_21195</name>
</gene>